<dbReference type="OrthoDB" id="792512at2"/>
<proteinExistence type="predicted"/>
<feature type="transmembrane region" description="Helical" evidence="1">
    <location>
        <begin position="21"/>
        <end position="41"/>
    </location>
</feature>
<keyword evidence="3" id="KW-1185">Reference proteome</keyword>
<sequence>MKASDIQKNKNRNRRKRNKALMPYLIALYVLCFFAFFYSALNLRYVLIDNTLPLLLAAFCGLIAVFFTRDRNSYFFAIIGYGSLLIGVPLFINNMFADVKDVEMKLPIKNRQHARGKHGASVEVRYNDFDKEILIDDDADLDNCFYIVLNMNKGLLGYYIIRETRLVKE</sequence>
<evidence type="ECO:0000313" key="3">
    <source>
        <dbReference type="Proteomes" id="UP000270046"/>
    </source>
</evidence>
<dbReference type="RefSeq" id="WP_119409926.1">
    <property type="nucleotide sequence ID" value="NZ_CP032869.1"/>
</dbReference>
<evidence type="ECO:0000313" key="2">
    <source>
        <dbReference type="EMBL" id="AYL96329.1"/>
    </source>
</evidence>
<dbReference type="Proteomes" id="UP000270046">
    <property type="component" value="Chromosome"/>
</dbReference>
<feature type="transmembrane region" description="Helical" evidence="1">
    <location>
        <begin position="47"/>
        <end position="67"/>
    </location>
</feature>
<keyword evidence="1" id="KW-0812">Transmembrane</keyword>
<reference evidence="2 3" key="1">
    <citation type="submission" date="2018-10" db="EMBL/GenBank/DDBJ databases">
        <title>Genome sequencing of Mucilaginibacter sp. HYN0043.</title>
        <authorList>
            <person name="Kim M."/>
            <person name="Yi H."/>
        </authorList>
    </citation>
    <scope>NUCLEOTIDE SEQUENCE [LARGE SCALE GENOMIC DNA]</scope>
    <source>
        <strain evidence="2 3">HYN0043</strain>
    </source>
</reference>
<organism evidence="2 3">
    <name type="scientific">Mucilaginibacter celer</name>
    <dbReference type="NCBI Taxonomy" id="2305508"/>
    <lineage>
        <taxon>Bacteria</taxon>
        <taxon>Pseudomonadati</taxon>
        <taxon>Bacteroidota</taxon>
        <taxon>Sphingobacteriia</taxon>
        <taxon>Sphingobacteriales</taxon>
        <taxon>Sphingobacteriaceae</taxon>
        <taxon>Mucilaginibacter</taxon>
    </lineage>
</organism>
<dbReference type="KEGG" id="muh:HYN43_013950"/>
<keyword evidence="1" id="KW-1133">Transmembrane helix</keyword>
<evidence type="ECO:0000256" key="1">
    <source>
        <dbReference type="SAM" id="Phobius"/>
    </source>
</evidence>
<dbReference type="AlphaFoldDB" id="A0A494VPV3"/>
<feature type="transmembrane region" description="Helical" evidence="1">
    <location>
        <begin position="74"/>
        <end position="92"/>
    </location>
</feature>
<name>A0A494VPV3_9SPHI</name>
<accession>A0A494VPV3</accession>
<protein>
    <submittedName>
        <fullName evidence="2">Uncharacterized protein</fullName>
    </submittedName>
</protein>
<gene>
    <name evidence="2" type="ORF">HYN43_013950</name>
</gene>
<keyword evidence="1" id="KW-0472">Membrane</keyword>
<dbReference type="EMBL" id="CP032869">
    <property type="protein sequence ID" value="AYL96329.1"/>
    <property type="molecule type" value="Genomic_DNA"/>
</dbReference>